<protein>
    <submittedName>
        <fullName evidence="1">Uncharacterized protein</fullName>
    </submittedName>
</protein>
<reference evidence="1" key="1">
    <citation type="submission" date="2021-01" db="EMBL/GenBank/DDBJ databases">
        <authorList>
            <person name="Kaushik A."/>
        </authorList>
    </citation>
    <scope>NUCLEOTIDE SEQUENCE</scope>
    <source>
        <strain evidence="1">AG6-10EEA</strain>
    </source>
</reference>
<proteinExistence type="predicted"/>
<organism evidence="1 2">
    <name type="scientific">Rhizoctonia solani</name>
    <dbReference type="NCBI Taxonomy" id="456999"/>
    <lineage>
        <taxon>Eukaryota</taxon>
        <taxon>Fungi</taxon>
        <taxon>Dikarya</taxon>
        <taxon>Basidiomycota</taxon>
        <taxon>Agaricomycotina</taxon>
        <taxon>Agaricomycetes</taxon>
        <taxon>Cantharellales</taxon>
        <taxon>Ceratobasidiaceae</taxon>
        <taxon>Rhizoctonia</taxon>
    </lineage>
</organism>
<evidence type="ECO:0000313" key="1">
    <source>
        <dbReference type="EMBL" id="CAE6510188.1"/>
    </source>
</evidence>
<accession>A0A8H3HI58</accession>
<dbReference type="AlphaFoldDB" id="A0A8H3HI58"/>
<comment type="caution">
    <text evidence="1">The sequence shown here is derived from an EMBL/GenBank/DDBJ whole genome shotgun (WGS) entry which is preliminary data.</text>
</comment>
<dbReference type="Gene3D" id="3.40.50.12780">
    <property type="entry name" value="N-terminal domain of ligase-like"/>
    <property type="match status" value="1"/>
</dbReference>
<dbReference type="SUPFAM" id="SSF56801">
    <property type="entry name" value="Acetyl-CoA synthetase-like"/>
    <property type="match status" value="1"/>
</dbReference>
<dbReference type="EMBL" id="CAJMXA010003665">
    <property type="protein sequence ID" value="CAE6510188.1"/>
    <property type="molecule type" value="Genomic_DNA"/>
</dbReference>
<gene>
    <name evidence="1" type="ORF">RDB_LOCUS126357</name>
</gene>
<evidence type="ECO:0000313" key="2">
    <source>
        <dbReference type="Proteomes" id="UP000663853"/>
    </source>
</evidence>
<name>A0A8H3HI58_9AGAM</name>
<dbReference type="InterPro" id="IPR042099">
    <property type="entry name" value="ANL_N_sf"/>
</dbReference>
<sequence>MAFAHVHDLAKFPSGQFIGWARSLNAGGVICAPRFIRDVLASGSPSDIEFLQGMYTVAVSGSALDGSTAALAEKYKLKFVNGYGCTEFGGILLTTRPPYTHLRPLPGSSPLVLPISDPEPDGSRQVQFWHSCTTSHEIAHINAKGGVPLQFEPFPGEGPHKGEPAVKLDDIFKEVRDPSDVDSPVSYVYLGRSDDLIKLAGNGGWDINASVYETELTSEITSYLASQTNEMGRWTVNGVQLFGNNRPCTALVVQLCPVDRSEPDSEMGRNVFEHILNLVEFVNNKLGLDPHRRVHSRKRLLVITSEGKAYGSSVFALAEEVPRLMVTHKHTLQRWKNVQAFGSWLDRLDYNDP</sequence>
<dbReference type="Proteomes" id="UP000663853">
    <property type="component" value="Unassembled WGS sequence"/>
</dbReference>